<organism evidence="2 3">
    <name type="scientific">Alcanivorax xiamenensis</name>
    <dbReference type="NCBI Taxonomy" id="1177156"/>
    <lineage>
        <taxon>Bacteria</taxon>
        <taxon>Pseudomonadati</taxon>
        <taxon>Pseudomonadota</taxon>
        <taxon>Gammaproteobacteria</taxon>
        <taxon>Oceanospirillales</taxon>
        <taxon>Alcanivoracaceae</taxon>
        <taxon>Alcanivorax</taxon>
    </lineage>
</organism>
<name>A0ABQ6Y5D9_9GAMM</name>
<reference evidence="2 3" key="1">
    <citation type="submission" date="2012-09" db="EMBL/GenBank/DDBJ databases">
        <title>Genome Sequence of alkane-degrading Bacterium Alcanivorax sp. 6-D-6.</title>
        <authorList>
            <person name="Lai Q."/>
            <person name="Shao Z."/>
        </authorList>
    </citation>
    <scope>NUCLEOTIDE SEQUENCE [LARGE SCALE GENOMIC DNA]</scope>
    <source>
        <strain evidence="2 3">6-D-6</strain>
    </source>
</reference>
<dbReference type="Gene3D" id="3.40.605.10">
    <property type="entry name" value="Aldehyde Dehydrogenase, Chain A, domain 1"/>
    <property type="match status" value="1"/>
</dbReference>
<dbReference type="InterPro" id="IPR016162">
    <property type="entry name" value="Ald_DH_N"/>
</dbReference>
<evidence type="ECO:0000256" key="1">
    <source>
        <dbReference type="ARBA" id="ARBA00023002"/>
    </source>
</evidence>
<protein>
    <submittedName>
        <fullName evidence="2">Succinate-semialdehyde dehydrogenase protein</fullName>
    </submittedName>
</protein>
<keyword evidence="1" id="KW-0560">Oxidoreductase</keyword>
<accession>A0ABQ6Y5D9</accession>
<dbReference type="EMBL" id="AQPF01000033">
    <property type="protein sequence ID" value="KAF0804311.1"/>
    <property type="molecule type" value="Genomic_DNA"/>
</dbReference>
<dbReference type="SUPFAM" id="SSF53720">
    <property type="entry name" value="ALDH-like"/>
    <property type="match status" value="1"/>
</dbReference>
<keyword evidence="3" id="KW-1185">Reference proteome</keyword>
<sequence length="49" mass="5250">MTDTTAFSSALQQNGLFRQDAYIDGNWVNTAQRFAVTDPATGNIVATVA</sequence>
<dbReference type="InterPro" id="IPR016161">
    <property type="entry name" value="Ald_DH/histidinol_DH"/>
</dbReference>
<gene>
    <name evidence="2" type="ORF">A6D6_03148</name>
</gene>
<evidence type="ECO:0000313" key="2">
    <source>
        <dbReference type="EMBL" id="KAF0804311.1"/>
    </source>
</evidence>
<dbReference type="Proteomes" id="UP000771797">
    <property type="component" value="Unassembled WGS sequence"/>
</dbReference>
<feature type="non-terminal residue" evidence="2">
    <location>
        <position position="49"/>
    </location>
</feature>
<proteinExistence type="predicted"/>
<comment type="caution">
    <text evidence="2">The sequence shown here is derived from an EMBL/GenBank/DDBJ whole genome shotgun (WGS) entry which is preliminary data.</text>
</comment>
<evidence type="ECO:0000313" key="3">
    <source>
        <dbReference type="Proteomes" id="UP000771797"/>
    </source>
</evidence>